<proteinExistence type="predicted"/>
<dbReference type="Proteomes" id="UP000276834">
    <property type="component" value="Unassembled WGS sequence"/>
</dbReference>
<dbReference type="EMBL" id="QUSF01000001">
    <property type="protein sequence ID" value="RLW13319.1"/>
    <property type="molecule type" value="Genomic_DNA"/>
</dbReference>
<sequence>MHKAGSCSKNPGDFSSGKLAFIGGKARPVSVATQILAASPRSPPPRSRPQTRREKRLKGAGDSWRDG</sequence>
<keyword evidence="3" id="KW-1185">Reference proteome</keyword>
<feature type="region of interest" description="Disordered" evidence="1">
    <location>
        <begin position="35"/>
        <end position="67"/>
    </location>
</feature>
<dbReference type="AlphaFoldDB" id="A0A3L8T0U5"/>
<feature type="compositionally biased region" description="Basic and acidic residues" evidence="1">
    <location>
        <begin position="57"/>
        <end position="67"/>
    </location>
</feature>
<reference evidence="2 3" key="1">
    <citation type="journal article" date="2018" name="Proc. R. Soc. B">
        <title>A non-coding region near Follistatin controls head colour polymorphism in the Gouldian finch.</title>
        <authorList>
            <person name="Toomey M.B."/>
            <person name="Marques C.I."/>
            <person name="Andrade P."/>
            <person name="Araujo P.M."/>
            <person name="Sabatino S."/>
            <person name="Gazda M.A."/>
            <person name="Afonso S."/>
            <person name="Lopes R.J."/>
            <person name="Corbo J.C."/>
            <person name="Carneiro M."/>
        </authorList>
    </citation>
    <scope>NUCLEOTIDE SEQUENCE [LARGE SCALE GENOMIC DNA]</scope>
    <source>
        <strain evidence="2">Red01</strain>
        <tissue evidence="2">Muscle</tissue>
    </source>
</reference>
<gene>
    <name evidence="2" type="ORF">DV515_00000578</name>
</gene>
<evidence type="ECO:0000313" key="3">
    <source>
        <dbReference type="Proteomes" id="UP000276834"/>
    </source>
</evidence>
<evidence type="ECO:0000313" key="2">
    <source>
        <dbReference type="EMBL" id="RLW13319.1"/>
    </source>
</evidence>
<comment type="caution">
    <text evidence="2">The sequence shown here is derived from an EMBL/GenBank/DDBJ whole genome shotgun (WGS) entry which is preliminary data.</text>
</comment>
<feature type="region of interest" description="Disordered" evidence="1">
    <location>
        <begin position="1"/>
        <end position="20"/>
    </location>
</feature>
<protein>
    <submittedName>
        <fullName evidence="2">Uncharacterized protein</fullName>
    </submittedName>
</protein>
<accession>A0A3L8T0U5</accession>
<evidence type="ECO:0000256" key="1">
    <source>
        <dbReference type="SAM" id="MobiDB-lite"/>
    </source>
</evidence>
<organism evidence="2 3">
    <name type="scientific">Chloebia gouldiae</name>
    <name type="common">Gouldian finch</name>
    <name type="synonym">Erythrura gouldiae</name>
    <dbReference type="NCBI Taxonomy" id="44316"/>
    <lineage>
        <taxon>Eukaryota</taxon>
        <taxon>Metazoa</taxon>
        <taxon>Chordata</taxon>
        <taxon>Craniata</taxon>
        <taxon>Vertebrata</taxon>
        <taxon>Euteleostomi</taxon>
        <taxon>Archelosauria</taxon>
        <taxon>Archosauria</taxon>
        <taxon>Dinosauria</taxon>
        <taxon>Saurischia</taxon>
        <taxon>Theropoda</taxon>
        <taxon>Coelurosauria</taxon>
        <taxon>Aves</taxon>
        <taxon>Neognathae</taxon>
        <taxon>Neoaves</taxon>
        <taxon>Telluraves</taxon>
        <taxon>Australaves</taxon>
        <taxon>Passeriformes</taxon>
        <taxon>Passeroidea</taxon>
        <taxon>Passeridae</taxon>
        <taxon>Chloebia</taxon>
    </lineage>
</organism>
<name>A0A3L8T0U5_CHLGU</name>